<dbReference type="Gramene" id="ERN18197">
    <property type="protein sequence ID" value="ERN18197"/>
    <property type="gene ID" value="AMTR_s00054p00204860"/>
</dbReference>
<evidence type="ECO:0000313" key="2">
    <source>
        <dbReference type="Proteomes" id="UP000017836"/>
    </source>
</evidence>
<name>U5D9U7_AMBTC</name>
<sequence length="84" mass="9723">MQRKRSSRQLNSCGISDCSFGLHDIIVVDEILQLKKDGEEVFSFFESLCHICVSLCCLSHDRCVVHWYSVYKKLQKNNHLFDAA</sequence>
<dbReference type="HOGENOM" id="CLU_2530491_0_0_1"/>
<dbReference type="EMBL" id="KI392271">
    <property type="protein sequence ID" value="ERN18197.1"/>
    <property type="molecule type" value="Genomic_DNA"/>
</dbReference>
<gene>
    <name evidence="1" type="ORF">AMTR_s00054p00204860</name>
</gene>
<organism evidence="1 2">
    <name type="scientific">Amborella trichopoda</name>
    <dbReference type="NCBI Taxonomy" id="13333"/>
    <lineage>
        <taxon>Eukaryota</taxon>
        <taxon>Viridiplantae</taxon>
        <taxon>Streptophyta</taxon>
        <taxon>Embryophyta</taxon>
        <taxon>Tracheophyta</taxon>
        <taxon>Spermatophyta</taxon>
        <taxon>Magnoliopsida</taxon>
        <taxon>Amborellales</taxon>
        <taxon>Amborellaceae</taxon>
        <taxon>Amborella</taxon>
    </lineage>
</organism>
<proteinExistence type="predicted"/>
<dbReference type="Proteomes" id="UP000017836">
    <property type="component" value="Unassembled WGS sequence"/>
</dbReference>
<reference evidence="2" key="1">
    <citation type="journal article" date="2013" name="Science">
        <title>The Amborella genome and the evolution of flowering plants.</title>
        <authorList>
            <consortium name="Amborella Genome Project"/>
        </authorList>
    </citation>
    <scope>NUCLEOTIDE SEQUENCE [LARGE SCALE GENOMIC DNA]</scope>
</reference>
<dbReference type="AlphaFoldDB" id="U5D9U7"/>
<keyword evidence="2" id="KW-1185">Reference proteome</keyword>
<protein>
    <submittedName>
        <fullName evidence="1">Uncharacterized protein</fullName>
    </submittedName>
</protein>
<evidence type="ECO:0000313" key="1">
    <source>
        <dbReference type="EMBL" id="ERN18197.1"/>
    </source>
</evidence>
<accession>U5D9U7</accession>